<accession>A0ABS7Z6B0</accession>
<dbReference type="SUPFAM" id="SSF46894">
    <property type="entry name" value="C-terminal effector domain of the bipartite response regulators"/>
    <property type="match status" value="1"/>
</dbReference>
<dbReference type="InterPro" id="IPR000792">
    <property type="entry name" value="Tscrpt_reg_LuxR_C"/>
</dbReference>
<keyword evidence="4" id="KW-0731">Sigma factor</keyword>
<dbReference type="PANTHER" id="PTHR43133:SF46">
    <property type="entry name" value="RNA POLYMERASE SIGMA-70 FACTOR ECF SUBFAMILY"/>
    <property type="match status" value="1"/>
</dbReference>
<evidence type="ECO:0000256" key="3">
    <source>
        <dbReference type="ARBA" id="ARBA00023015"/>
    </source>
</evidence>
<protein>
    <recommendedName>
        <fullName evidence="2">RNA polymerase sigma factor SigS</fullName>
    </recommendedName>
</protein>
<keyword evidence="5" id="KW-0804">Transcription</keyword>
<dbReference type="Gene3D" id="1.10.10.10">
    <property type="entry name" value="Winged helix-like DNA-binding domain superfamily/Winged helix DNA-binding domain"/>
    <property type="match status" value="1"/>
</dbReference>
<keyword evidence="3" id="KW-0805">Transcription regulation</keyword>
<dbReference type="InterPro" id="IPR013325">
    <property type="entry name" value="RNA_pol_sigma_r2"/>
</dbReference>
<dbReference type="PANTHER" id="PTHR43133">
    <property type="entry name" value="RNA POLYMERASE ECF-TYPE SIGMA FACTO"/>
    <property type="match status" value="1"/>
</dbReference>
<dbReference type="SUPFAM" id="SSF88946">
    <property type="entry name" value="Sigma2 domain of RNA polymerase sigma factors"/>
    <property type="match status" value="1"/>
</dbReference>
<evidence type="ECO:0000256" key="1">
    <source>
        <dbReference type="ARBA" id="ARBA00007788"/>
    </source>
</evidence>
<keyword evidence="10" id="KW-1185">Reference proteome</keyword>
<evidence type="ECO:0000256" key="2">
    <source>
        <dbReference type="ARBA" id="ARBA00021245"/>
    </source>
</evidence>
<dbReference type="EMBL" id="JADEYP010000020">
    <property type="protein sequence ID" value="MCA5005690.1"/>
    <property type="molecule type" value="Genomic_DNA"/>
</dbReference>
<evidence type="ECO:0000259" key="8">
    <source>
        <dbReference type="Pfam" id="PF08281"/>
    </source>
</evidence>
<evidence type="ECO:0000256" key="6">
    <source>
        <dbReference type="ARBA" id="ARBA00024701"/>
    </source>
</evidence>
<evidence type="ECO:0000313" key="9">
    <source>
        <dbReference type="EMBL" id="MCA5005690.1"/>
    </source>
</evidence>
<evidence type="ECO:0000259" key="7">
    <source>
        <dbReference type="Pfam" id="PF04542"/>
    </source>
</evidence>
<comment type="function">
    <text evidence="6">Sigma factors are initiation factors that promote the attachment of RNA polymerase to specific initiation sites and are then released. Sigma-S contributes to the protection against external stress, thus playing a role in cellular fitness and survival.</text>
</comment>
<dbReference type="Pfam" id="PF08281">
    <property type="entry name" value="Sigma70_r4_2"/>
    <property type="match status" value="1"/>
</dbReference>
<dbReference type="Proteomes" id="UP001165302">
    <property type="component" value="Unassembled WGS sequence"/>
</dbReference>
<dbReference type="InterPro" id="IPR014284">
    <property type="entry name" value="RNA_pol_sigma-70_dom"/>
</dbReference>
<sequence>MSNLNLLTDEVLYQKVSFDDNNKAFTELYNRYKKPLIAYALAKVSNSIAEDLIHDLFVRIWTNRNTVQIENFSSYIFRALRNRIIDFIAYNDTAQKYVDSLEDFSLQQFSYFADFKIREETFLNKIDSLLIKYGTKSQQIVKLRMQGYSNQEIAEQLGISEKTVRNQYSLLMRYLREKIPLLLFLSFMS</sequence>
<organism evidence="9 10">
    <name type="scientific">Sphingobacterium bovistauri</name>
    <dbReference type="NCBI Taxonomy" id="2781959"/>
    <lineage>
        <taxon>Bacteria</taxon>
        <taxon>Pseudomonadati</taxon>
        <taxon>Bacteroidota</taxon>
        <taxon>Sphingobacteriia</taxon>
        <taxon>Sphingobacteriales</taxon>
        <taxon>Sphingobacteriaceae</taxon>
        <taxon>Sphingobacterium</taxon>
    </lineage>
</organism>
<evidence type="ECO:0000256" key="4">
    <source>
        <dbReference type="ARBA" id="ARBA00023082"/>
    </source>
</evidence>
<dbReference type="InterPro" id="IPR007627">
    <property type="entry name" value="RNA_pol_sigma70_r2"/>
</dbReference>
<feature type="domain" description="RNA polymerase sigma-70 region 2" evidence="7">
    <location>
        <begin position="28"/>
        <end position="90"/>
    </location>
</feature>
<name>A0ABS7Z6B0_9SPHI</name>
<evidence type="ECO:0000256" key="5">
    <source>
        <dbReference type="ARBA" id="ARBA00023163"/>
    </source>
</evidence>
<reference evidence="9" key="1">
    <citation type="submission" date="2020-10" db="EMBL/GenBank/DDBJ databases">
        <authorList>
            <person name="Lu T."/>
            <person name="Wang Q."/>
            <person name="Han X."/>
        </authorList>
    </citation>
    <scope>NUCLEOTIDE SEQUENCE</scope>
    <source>
        <strain evidence="9">WQ 366</strain>
    </source>
</reference>
<dbReference type="InterPro" id="IPR013249">
    <property type="entry name" value="RNA_pol_sigma70_r4_t2"/>
</dbReference>
<dbReference type="InterPro" id="IPR016032">
    <property type="entry name" value="Sig_transdc_resp-reg_C-effctor"/>
</dbReference>
<gene>
    <name evidence="9" type="ORF">IPZ78_11055</name>
</gene>
<feature type="domain" description="RNA polymerase sigma factor 70 region 4 type 2" evidence="8">
    <location>
        <begin position="136"/>
        <end position="170"/>
    </location>
</feature>
<dbReference type="Gene3D" id="1.10.1740.10">
    <property type="match status" value="1"/>
</dbReference>
<dbReference type="RefSeq" id="WP_225553665.1">
    <property type="nucleotide sequence ID" value="NZ_JADEYP010000020.1"/>
</dbReference>
<dbReference type="Pfam" id="PF04542">
    <property type="entry name" value="Sigma70_r2"/>
    <property type="match status" value="1"/>
</dbReference>
<dbReference type="InterPro" id="IPR039425">
    <property type="entry name" value="RNA_pol_sigma-70-like"/>
</dbReference>
<comment type="similarity">
    <text evidence="1">Belongs to the sigma-70 factor family.</text>
</comment>
<proteinExistence type="inferred from homology"/>
<comment type="caution">
    <text evidence="9">The sequence shown here is derived from an EMBL/GenBank/DDBJ whole genome shotgun (WGS) entry which is preliminary data.</text>
</comment>
<dbReference type="PRINTS" id="PR00038">
    <property type="entry name" value="HTHLUXR"/>
</dbReference>
<dbReference type="NCBIfam" id="TIGR02937">
    <property type="entry name" value="sigma70-ECF"/>
    <property type="match status" value="1"/>
</dbReference>
<dbReference type="InterPro" id="IPR036388">
    <property type="entry name" value="WH-like_DNA-bd_sf"/>
</dbReference>
<evidence type="ECO:0000313" key="10">
    <source>
        <dbReference type="Proteomes" id="UP001165302"/>
    </source>
</evidence>